<dbReference type="EMBL" id="CM009307">
    <property type="protein sequence ID" value="RQP02447.1"/>
    <property type="molecule type" value="Genomic_DNA"/>
</dbReference>
<evidence type="ECO:0000313" key="3">
    <source>
        <dbReference type="EMBL" id="RQP02448.1"/>
    </source>
</evidence>
<proteinExistence type="predicted"/>
<dbReference type="PANTHER" id="PTHR43173">
    <property type="entry name" value="ABC1 FAMILY PROTEIN"/>
    <property type="match status" value="1"/>
</dbReference>
<dbReference type="CDD" id="cd05121">
    <property type="entry name" value="ABC1_ADCK3-like"/>
    <property type="match status" value="1"/>
</dbReference>
<feature type="signal peptide" evidence="1">
    <location>
        <begin position="1"/>
        <end position="16"/>
    </location>
</feature>
<evidence type="ECO:0000256" key="1">
    <source>
        <dbReference type="SAM" id="SignalP"/>
    </source>
</evidence>
<dbReference type="InterPro" id="IPR011009">
    <property type="entry name" value="Kinase-like_dom_sf"/>
</dbReference>
<name>A0A3N7G5K1_POPTR</name>
<dbReference type="InterPro" id="IPR004147">
    <property type="entry name" value="ABC1_dom"/>
</dbReference>
<dbReference type="SUPFAM" id="SSF56112">
    <property type="entry name" value="Protein kinase-like (PK-like)"/>
    <property type="match status" value="1"/>
</dbReference>
<protein>
    <recommendedName>
        <fullName evidence="2">ABC1 atypical kinase-like domain-containing protein</fullName>
    </recommendedName>
</protein>
<dbReference type="Proteomes" id="UP000006729">
    <property type="component" value="Chromosome 18"/>
</dbReference>
<reference evidence="3 4" key="1">
    <citation type="journal article" date="2006" name="Science">
        <title>The genome of black cottonwood, Populus trichocarpa (Torr. &amp; Gray).</title>
        <authorList>
            <person name="Tuskan G.A."/>
            <person name="Difazio S."/>
            <person name="Jansson S."/>
            <person name="Bohlmann J."/>
            <person name="Grigoriev I."/>
            <person name="Hellsten U."/>
            <person name="Putnam N."/>
            <person name="Ralph S."/>
            <person name="Rombauts S."/>
            <person name="Salamov A."/>
            <person name="Schein J."/>
            <person name="Sterck L."/>
            <person name="Aerts A."/>
            <person name="Bhalerao R.R."/>
            <person name="Bhalerao R.P."/>
            <person name="Blaudez D."/>
            <person name="Boerjan W."/>
            <person name="Brun A."/>
            <person name="Brunner A."/>
            <person name="Busov V."/>
            <person name="Campbell M."/>
            <person name="Carlson J."/>
            <person name="Chalot M."/>
            <person name="Chapman J."/>
            <person name="Chen G.L."/>
            <person name="Cooper D."/>
            <person name="Coutinho P.M."/>
            <person name="Couturier J."/>
            <person name="Covert S."/>
            <person name="Cronk Q."/>
            <person name="Cunningham R."/>
            <person name="Davis J."/>
            <person name="Degroeve S."/>
            <person name="Dejardin A."/>
            <person name="Depamphilis C."/>
            <person name="Detter J."/>
            <person name="Dirks B."/>
            <person name="Dubchak I."/>
            <person name="Duplessis S."/>
            <person name="Ehlting J."/>
            <person name="Ellis B."/>
            <person name="Gendler K."/>
            <person name="Goodstein D."/>
            <person name="Gribskov M."/>
            <person name="Grimwood J."/>
            <person name="Groover A."/>
            <person name="Gunter L."/>
            <person name="Hamberger B."/>
            <person name="Heinze B."/>
            <person name="Helariutta Y."/>
            <person name="Henrissat B."/>
            <person name="Holligan D."/>
            <person name="Holt R."/>
            <person name="Huang W."/>
            <person name="Islam-Faridi N."/>
            <person name="Jones S."/>
            <person name="Jones-Rhoades M."/>
            <person name="Jorgensen R."/>
            <person name="Joshi C."/>
            <person name="Kangasjarvi J."/>
            <person name="Karlsson J."/>
            <person name="Kelleher C."/>
            <person name="Kirkpatrick R."/>
            <person name="Kirst M."/>
            <person name="Kohler A."/>
            <person name="Kalluri U."/>
            <person name="Larimer F."/>
            <person name="Leebens-Mack J."/>
            <person name="Leple J.C."/>
            <person name="Locascio P."/>
            <person name="Lou Y."/>
            <person name="Lucas S."/>
            <person name="Martin F."/>
            <person name="Montanini B."/>
            <person name="Napoli C."/>
            <person name="Nelson D.R."/>
            <person name="Nelson C."/>
            <person name="Nieminen K."/>
            <person name="Nilsson O."/>
            <person name="Pereda V."/>
            <person name="Peter G."/>
            <person name="Philippe R."/>
            <person name="Pilate G."/>
            <person name="Poliakov A."/>
            <person name="Razumovskaya J."/>
            <person name="Richardson P."/>
            <person name="Rinaldi C."/>
            <person name="Ritland K."/>
            <person name="Rouze P."/>
            <person name="Ryaboy D."/>
            <person name="Schmutz J."/>
            <person name="Schrader J."/>
            <person name="Segerman B."/>
            <person name="Shin H."/>
            <person name="Siddiqui A."/>
            <person name="Sterky F."/>
            <person name="Terry A."/>
            <person name="Tsai C.J."/>
            <person name="Uberbacher E."/>
            <person name="Unneberg P."/>
            <person name="Vahala J."/>
            <person name="Wall K."/>
            <person name="Wessler S."/>
            <person name="Yang G."/>
            <person name="Yin T."/>
            <person name="Douglas C."/>
            <person name="Marra M."/>
            <person name="Sandberg G."/>
            <person name="Van de Peer Y."/>
            <person name="Rokhsar D."/>
        </authorList>
    </citation>
    <scope>NUCLEOTIDE SEQUENCE [LARGE SCALE GENOMIC DNA]</scope>
    <source>
        <strain evidence="4">cv. Nisqually</strain>
        <strain evidence="3">Nisqually-1</strain>
    </source>
</reference>
<dbReference type="EMBL" id="CM009307">
    <property type="protein sequence ID" value="RQP02448.1"/>
    <property type="molecule type" value="Genomic_DNA"/>
</dbReference>
<keyword evidence="1" id="KW-0732">Signal</keyword>
<feature type="chain" id="PRO_5033801218" description="ABC1 atypical kinase-like domain-containing protein" evidence="1">
    <location>
        <begin position="17"/>
        <end position="163"/>
    </location>
</feature>
<evidence type="ECO:0000259" key="2">
    <source>
        <dbReference type="Pfam" id="PF03109"/>
    </source>
</evidence>
<dbReference type="AlphaFoldDB" id="A0A3N7G5K1"/>
<dbReference type="Pfam" id="PF03109">
    <property type="entry name" value="ABC1"/>
    <property type="match status" value="1"/>
</dbReference>
<dbReference type="InterPro" id="IPR051130">
    <property type="entry name" value="Mito_struct-func_regulator"/>
</dbReference>
<dbReference type="PANTHER" id="PTHR43173:SF3">
    <property type="entry name" value="ABC1 FAMILY PROTEIN"/>
    <property type="match status" value="1"/>
</dbReference>
<dbReference type="Gramene" id="Potri.018G000101.3.v4.1">
    <property type="protein sequence ID" value="Potri.018G000101.3.v4.1"/>
    <property type="gene ID" value="Potri.018G000101.v4.1"/>
</dbReference>
<dbReference type="InParanoid" id="A0A3N7G5K1"/>
<evidence type="ECO:0000313" key="4">
    <source>
        <dbReference type="Proteomes" id="UP000006729"/>
    </source>
</evidence>
<dbReference type="STRING" id="3694.A0A3N7G5K1"/>
<keyword evidence="4" id="KW-1185">Reference proteome</keyword>
<reference evidence="3" key="2">
    <citation type="submission" date="2017-07" db="EMBL/GenBank/DDBJ databases">
        <title>WGS assembly of Populus trichocarpa.</title>
        <authorList>
            <person name="Tuskan G."/>
            <person name="Difazio S."/>
            <person name="Jansson S."/>
            <person name="Bohlmann J."/>
            <person name="Grigoriev I."/>
            <person name="Hellsten U."/>
            <person name="Putnam N."/>
            <person name="Ralph S."/>
            <person name="Rombauts S."/>
            <person name="Salamov A."/>
            <person name="Schein J."/>
            <person name="Sterck L."/>
            <person name="Aerts A."/>
            <person name="Bhalerao R."/>
            <person name="Bhalerao R."/>
            <person name="Blaudez D."/>
            <person name="Boerjan W."/>
            <person name="Brun A."/>
            <person name="Brunner A."/>
            <person name="Busov V."/>
            <person name="Campbell M."/>
            <person name="Carlson J."/>
            <person name="Chalot M."/>
            <person name="Chapman J."/>
            <person name="Chen G."/>
            <person name="Cooper D."/>
            <person name="Coutinho P."/>
            <person name="Couturier J."/>
            <person name="Covert S."/>
            <person name="Cronk Q."/>
            <person name="Cunningham R."/>
            <person name="Davis J."/>
            <person name="Degroeve S."/>
            <person name="Dejardin A."/>
            <person name="Depamphilis C."/>
            <person name="Detter J."/>
            <person name="Dirks B."/>
            <person name="Dubchak I."/>
            <person name="Duplessis S."/>
            <person name="Ehlting J."/>
            <person name="Ellis B."/>
            <person name="Gendler K."/>
            <person name="Goodstein D."/>
            <person name="Gribskov M."/>
            <person name="Grimwood J."/>
            <person name="Groover A."/>
            <person name="Gunter L."/>
            <person name="Hamberger B."/>
            <person name="Heinze B."/>
            <person name="Helariutta Y."/>
            <person name="Henrissat B."/>
            <person name="Holligan D."/>
            <person name="Holt R."/>
            <person name="Huang W."/>
            <person name="Islam-Faridi N."/>
            <person name="Jones S."/>
            <person name="Jones-Rhoades M."/>
            <person name="Jorgensen R."/>
            <person name="Joshi C."/>
            <person name="Kangasjarvi J."/>
            <person name="Karlsson J."/>
            <person name="Kelleher C."/>
            <person name="Kirkpatrick R."/>
            <person name="Kirst M."/>
            <person name="Kohler A."/>
            <person name="Kalluri U."/>
            <person name="Larimer F."/>
            <person name="Leebens-Mack J."/>
            <person name="Leple J."/>
            <person name="Locascio P."/>
            <person name="Lou Y."/>
            <person name="Lucas S."/>
            <person name="Martin F."/>
            <person name="Montanini B."/>
            <person name="Napoli C."/>
            <person name="Nelson D."/>
            <person name="Nelson C."/>
            <person name="Nieminen K."/>
            <person name="Nilsson O."/>
            <person name="Pereda V."/>
            <person name="Peter G."/>
            <person name="Philippe R."/>
            <person name="Pilate G."/>
            <person name="Poliakov A."/>
            <person name="Razumovskaya J."/>
            <person name="Richardson P."/>
            <person name="Rinaldi C."/>
            <person name="Ritland K."/>
            <person name="Rouze P."/>
            <person name="Ryaboy D."/>
            <person name="Schmutz J."/>
            <person name="Schrader J."/>
            <person name="Segerman B."/>
            <person name="Shin H."/>
            <person name="Siddiqui A."/>
            <person name="Sterky F."/>
            <person name="Terry A."/>
            <person name="Tsai C."/>
            <person name="Uberbacher E."/>
            <person name="Unneberg P."/>
            <person name="Vahala J."/>
            <person name="Wall K."/>
            <person name="Wessler S."/>
            <person name="Yang G."/>
            <person name="Yin T."/>
            <person name="Douglas C."/>
            <person name="Marra M."/>
            <person name="Sandberg G."/>
            <person name="Van De Peer Y."/>
            <person name="Rokhsar D."/>
        </authorList>
    </citation>
    <scope>NUCLEOTIDE SEQUENCE</scope>
    <source>
        <strain evidence="3">Nisqually-1</strain>
    </source>
</reference>
<organism evidence="3 4">
    <name type="scientific">Populus trichocarpa</name>
    <name type="common">Western balsam poplar</name>
    <name type="synonym">Populus balsamifera subsp. trichocarpa</name>
    <dbReference type="NCBI Taxonomy" id="3694"/>
    <lineage>
        <taxon>Eukaryota</taxon>
        <taxon>Viridiplantae</taxon>
        <taxon>Streptophyta</taxon>
        <taxon>Embryophyta</taxon>
        <taxon>Tracheophyta</taxon>
        <taxon>Spermatophyta</taxon>
        <taxon>Magnoliopsida</taxon>
        <taxon>eudicotyledons</taxon>
        <taxon>Gunneridae</taxon>
        <taxon>Pentapetalae</taxon>
        <taxon>rosids</taxon>
        <taxon>fabids</taxon>
        <taxon>Malpighiales</taxon>
        <taxon>Salicaceae</taxon>
        <taxon>Saliceae</taxon>
        <taxon>Populus</taxon>
    </lineage>
</organism>
<gene>
    <name evidence="3" type="ORF">POPTR_018G000101</name>
</gene>
<sequence>MCFLLLSFQISSSCRTLFPPRPFEEVCHTIEKELGKSTKELFLDFDENPLATASIAQVHRATLIDGQKVVVKVQHEDIKKIILEDLKDAKSIVDWIAWAEPQYNFSPMIDEWCKEAPQELDFNHETENTRTVSKNLGCTSKYDSNKPINQVDVLIPEVIQEES</sequence>
<accession>A0A3N7G5K1</accession>
<dbReference type="SMR" id="A0A3N7G5K1"/>
<feature type="domain" description="ABC1 atypical kinase-like" evidence="2">
    <location>
        <begin position="19"/>
        <end position="161"/>
    </location>
</feature>